<evidence type="ECO:0000313" key="2">
    <source>
        <dbReference type="EMBL" id="GFX94013.1"/>
    </source>
</evidence>
<feature type="region of interest" description="Disordered" evidence="1">
    <location>
        <begin position="128"/>
        <end position="148"/>
    </location>
</feature>
<gene>
    <name evidence="2" type="ORF">TNCV_3413751</name>
</gene>
<proteinExistence type="predicted"/>
<reference evidence="2" key="1">
    <citation type="submission" date="2020-08" db="EMBL/GenBank/DDBJ databases">
        <title>Multicomponent nature underlies the extraordinary mechanical properties of spider dragline silk.</title>
        <authorList>
            <person name="Kono N."/>
            <person name="Nakamura H."/>
            <person name="Mori M."/>
            <person name="Yoshida Y."/>
            <person name="Ohtoshi R."/>
            <person name="Malay A.D."/>
            <person name="Moran D.A.P."/>
            <person name="Tomita M."/>
            <person name="Numata K."/>
            <person name="Arakawa K."/>
        </authorList>
    </citation>
    <scope>NUCLEOTIDE SEQUENCE</scope>
</reference>
<accession>A0A8X6RFF3</accession>
<sequence>MCLEEEFPGKQPSLAETGLYTRGTVRCVPLTASSKKYRDPCGGGDAAEELRASSVTAPRNALPKAVPEDEELGCGWLGGGDSFISRNPPWLRPWTVPGSTLWGFPRCLALKNPPAVTLGTLEKCGNSWPGWGRDGTRRNPCQPKHGDK</sequence>
<evidence type="ECO:0000256" key="1">
    <source>
        <dbReference type="SAM" id="MobiDB-lite"/>
    </source>
</evidence>
<evidence type="ECO:0000313" key="3">
    <source>
        <dbReference type="Proteomes" id="UP000887159"/>
    </source>
</evidence>
<dbReference type="AlphaFoldDB" id="A0A8X6RFF3"/>
<dbReference type="EMBL" id="BMAU01021176">
    <property type="protein sequence ID" value="GFX94013.1"/>
    <property type="molecule type" value="Genomic_DNA"/>
</dbReference>
<dbReference type="Proteomes" id="UP000887159">
    <property type="component" value="Unassembled WGS sequence"/>
</dbReference>
<name>A0A8X6RFF3_TRICX</name>
<comment type="caution">
    <text evidence="2">The sequence shown here is derived from an EMBL/GenBank/DDBJ whole genome shotgun (WGS) entry which is preliminary data.</text>
</comment>
<protein>
    <submittedName>
        <fullName evidence="2">Uncharacterized protein</fullName>
    </submittedName>
</protein>
<keyword evidence="3" id="KW-1185">Reference proteome</keyword>
<organism evidence="2 3">
    <name type="scientific">Trichonephila clavipes</name>
    <name type="common">Golden silk orbweaver</name>
    <name type="synonym">Nephila clavipes</name>
    <dbReference type="NCBI Taxonomy" id="2585209"/>
    <lineage>
        <taxon>Eukaryota</taxon>
        <taxon>Metazoa</taxon>
        <taxon>Ecdysozoa</taxon>
        <taxon>Arthropoda</taxon>
        <taxon>Chelicerata</taxon>
        <taxon>Arachnida</taxon>
        <taxon>Araneae</taxon>
        <taxon>Araneomorphae</taxon>
        <taxon>Entelegynae</taxon>
        <taxon>Araneoidea</taxon>
        <taxon>Nephilidae</taxon>
        <taxon>Trichonephila</taxon>
    </lineage>
</organism>